<accession>A0ABW5VYI0</accession>
<feature type="compositionally biased region" description="Polar residues" evidence="1">
    <location>
        <begin position="1"/>
        <end position="11"/>
    </location>
</feature>
<feature type="region of interest" description="Disordered" evidence="1">
    <location>
        <begin position="1"/>
        <end position="32"/>
    </location>
</feature>
<evidence type="ECO:0000313" key="3">
    <source>
        <dbReference type="Proteomes" id="UP001597479"/>
    </source>
</evidence>
<name>A0ABW5VYI0_9MICO</name>
<protein>
    <recommendedName>
        <fullName evidence="4">DUF4913 domain-containing protein</fullName>
    </recommendedName>
</protein>
<keyword evidence="3" id="KW-1185">Reference proteome</keyword>
<gene>
    <name evidence="2" type="ORF">ACFS27_22590</name>
</gene>
<feature type="compositionally biased region" description="Basic and acidic residues" evidence="1">
    <location>
        <begin position="12"/>
        <end position="26"/>
    </location>
</feature>
<organism evidence="2 3">
    <name type="scientific">Promicromonospora vindobonensis</name>
    <dbReference type="NCBI Taxonomy" id="195748"/>
    <lineage>
        <taxon>Bacteria</taxon>
        <taxon>Bacillati</taxon>
        <taxon>Actinomycetota</taxon>
        <taxon>Actinomycetes</taxon>
        <taxon>Micrococcales</taxon>
        <taxon>Promicromonosporaceae</taxon>
        <taxon>Promicromonospora</taxon>
    </lineage>
</organism>
<evidence type="ECO:0000256" key="1">
    <source>
        <dbReference type="SAM" id="MobiDB-lite"/>
    </source>
</evidence>
<dbReference type="RefSeq" id="WP_377187819.1">
    <property type="nucleotide sequence ID" value="NZ_JBHUOG010000002.1"/>
</dbReference>
<evidence type="ECO:0000313" key="2">
    <source>
        <dbReference type="EMBL" id="MFD2796366.1"/>
    </source>
</evidence>
<dbReference type="Proteomes" id="UP001597479">
    <property type="component" value="Unassembled WGS sequence"/>
</dbReference>
<sequence>MNENTNGSSGDESYRAKPDGRGREDFDATQQGIASDAESLLDAYLSKAFGLPGDVAALTGEEYDEDGDDQPGSLASGSGPDAPIPLQPMNLRALTSYEAEIYWQVLDEWVDWLRRDYGLGTTHIPPLWHRHAVLRWELSALHTAWLASFDSEASALAPVAWHRELAESLRRLHDWVGQSGTALTEDRPTKVTLWPGEPRFGKEEAWKDAAEPTPILDRAADFESWLAEDVAARRAVEEHIRSSLQVLGRRPLPRGGI</sequence>
<dbReference type="EMBL" id="JBHUOG010000002">
    <property type="protein sequence ID" value="MFD2796366.1"/>
    <property type="molecule type" value="Genomic_DNA"/>
</dbReference>
<comment type="caution">
    <text evidence="2">The sequence shown here is derived from an EMBL/GenBank/DDBJ whole genome shotgun (WGS) entry which is preliminary data.</text>
</comment>
<evidence type="ECO:0008006" key="4">
    <source>
        <dbReference type="Google" id="ProtNLM"/>
    </source>
</evidence>
<feature type="region of interest" description="Disordered" evidence="1">
    <location>
        <begin position="61"/>
        <end position="82"/>
    </location>
</feature>
<proteinExistence type="predicted"/>
<reference evidence="3" key="1">
    <citation type="journal article" date="2019" name="Int. J. Syst. Evol. Microbiol.">
        <title>The Global Catalogue of Microorganisms (GCM) 10K type strain sequencing project: providing services to taxonomists for standard genome sequencing and annotation.</title>
        <authorList>
            <consortium name="The Broad Institute Genomics Platform"/>
            <consortium name="The Broad Institute Genome Sequencing Center for Infectious Disease"/>
            <person name="Wu L."/>
            <person name="Ma J."/>
        </authorList>
    </citation>
    <scope>NUCLEOTIDE SEQUENCE [LARGE SCALE GENOMIC DNA]</scope>
    <source>
        <strain evidence="3">CCM 7044</strain>
    </source>
</reference>